<dbReference type="PANTHER" id="PTHR35803:SF2">
    <property type="entry name" value="RETAINING ALPHA-GALACTOSIDASE"/>
    <property type="match status" value="1"/>
</dbReference>
<feature type="domain" description="Glycosyl-hydrolase 97 N-terminal" evidence="3">
    <location>
        <begin position="18"/>
        <end position="279"/>
    </location>
</feature>
<dbReference type="RefSeq" id="WP_394406468.1">
    <property type="nucleotide sequence ID" value="NZ_JBIGIC010000001.1"/>
</dbReference>
<sequence length="631" mass="69102">MKLIASFLLAVPALAHALSSPDGQLQVDVSVNDQQQLVYTVQRAGQPVLLASRLGLVLEQGDYANGLKLASTSPVKIHREHYTLAAGKRSQIDYVANEQSFEVANAAGQHLLLTVRASNDGLALRYSVPGAGRKQFKEELTSFAFAPEARAWLQPMAEAKSGYKRVNPSYEEHYQMDIAVGTPSPSPAGWVFPALFRSGANWVALTEAGMDGRFHASRLRPDSAGGVYRFGLPDPREVFTGGGLLADVDGPLTTPWRVLAIGPLKTVMESTLGTDLAAPAVPFDKAKLKPGQASWSWALLKDEATVFDVQKRFIDYAADMHWNYTLVDAEWDRQIGDAKMKELASYGKTKGIGLLAWYNSAGDWNDTPQTPRSKLLTRADRQREFARVKAMGVAGLKVDFFGGDGASMQAYYVDLLKESAAAGLLMNFHGATLPRGWSRTYPHLMTMEAVRGLEFTTFTQDDQDAVVTHAAMLPFTRNLFDPMDFTPMVFGDIPNIKRATRNGFELAESVLFLSGIQHFAETPEGMATVPPYVKGLLRELPRHWDEVRFLDGEPGKFVVLARRAGKQWFVAGLNAGDTPRDVTLDLAWLGAREGQLITDGEGPREFSQGKLAAPAGKLTLAPHGGFVARFR</sequence>
<gene>
    <name evidence="5" type="ORF">ACG04R_03465</name>
</gene>
<dbReference type="Gene3D" id="3.20.20.70">
    <property type="entry name" value="Aldolase class I"/>
    <property type="match status" value="1"/>
</dbReference>
<dbReference type="InterPro" id="IPR052720">
    <property type="entry name" value="Glycosyl_hydrolase_97"/>
</dbReference>
<dbReference type="InterPro" id="IPR029483">
    <property type="entry name" value="GH97_C"/>
</dbReference>
<dbReference type="InterPro" id="IPR014718">
    <property type="entry name" value="GH-type_carb-bd"/>
</dbReference>
<keyword evidence="1" id="KW-0732">Signal</keyword>
<reference evidence="5 6" key="1">
    <citation type="submission" date="2024-08" db="EMBL/GenBank/DDBJ databases">
        <authorList>
            <person name="Lu H."/>
        </authorList>
    </citation>
    <scope>NUCLEOTIDE SEQUENCE [LARGE SCALE GENOMIC DNA]</scope>
    <source>
        <strain evidence="5 6">BYS78W</strain>
    </source>
</reference>
<evidence type="ECO:0000259" key="3">
    <source>
        <dbReference type="Pfam" id="PF14508"/>
    </source>
</evidence>
<name>A0ABW7H733_9BURK</name>
<dbReference type="GO" id="GO:0016787">
    <property type="term" value="F:hydrolase activity"/>
    <property type="evidence" value="ECO:0007669"/>
    <property type="project" value="UniProtKB-KW"/>
</dbReference>
<dbReference type="Proteomes" id="UP001606134">
    <property type="component" value="Unassembled WGS sequence"/>
</dbReference>
<organism evidence="5 6">
    <name type="scientific">Pelomonas candidula</name>
    <dbReference type="NCBI Taxonomy" id="3299025"/>
    <lineage>
        <taxon>Bacteria</taxon>
        <taxon>Pseudomonadati</taxon>
        <taxon>Pseudomonadota</taxon>
        <taxon>Betaproteobacteria</taxon>
        <taxon>Burkholderiales</taxon>
        <taxon>Sphaerotilaceae</taxon>
        <taxon>Roseateles</taxon>
    </lineage>
</organism>
<evidence type="ECO:0000313" key="6">
    <source>
        <dbReference type="Proteomes" id="UP001606134"/>
    </source>
</evidence>
<dbReference type="InterPro" id="IPR017853">
    <property type="entry name" value="GH"/>
</dbReference>
<keyword evidence="5" id="KW-0378">Hydrolase</keyword>
<evidence type="ECO:0000259" key="4">
    <source>
        <dbReference type="Pfam" id="PF14509"/>
    </source>
</evidence>
<dbReference type="InterPro" id="IPR029486">
    <property type="entry name" value="GH97_N"/>
</dbReference>
<feature type="domain" description="Glycosyl-hydrolase 97 catalytic" evidence="2">
    <location>
        <begin position="308"/>
        <end position="450"/>
    </location>
</feature>
<dbReference type="InterPro" id="IPR013785">
    <property type="entry name" value="Aldolase_TIM"/>
</dbReference>
<protein>
    <submittedName>
        <fullName evidence="5">Glycoside hydrolase family 97 catalytic domain-containing protein</fullName>
    </submittedName>
</protein>
<evidence type="ECO:0000256" key="1">
    <source>
        <dbReference type="SAM" id="SignalP"/>
    </source>
</evidence>
<feature type="chain" id="PRO_5045773674" evidence="1">
    <location>
        <begin position="18"/>
        <end position="631"/>
    </location>
</feature>
<dbReference type="PANTHER" id="PTHR35803">
    <property type="entry name" value="GLUCAN 1,4-ALPHA-GLUCOSIDASE SUSB-RELATED"/>
    <property type="match status" value="1"/>
</dbReference>
<proteinExistence type="predicted"/>
<comment type="caution">
    <text evidence="5">The sequence shown here is derived from an EMBL/GenBank/DDBJ whole genome shotgun (WGS) entry which is preliminary data.</text>
</comment>
<feature type="domain" description="Glycosyl-hydrolase 97 C-terminal oligomerisation" evidence="4">
    <location>
        <begin position="544"/>
        <end position="630"/>
    </location>
</feature>
<dbReference type="Pfam" id="PF10566">
    <property type="entry name" value="Glyco_hydro_97"/>
    <property type="match status" value="1"/>
</dbReference>
<evidence type="ECO:0000313" key="5">
    <source>
        <dbReference type="EMBL" id="MFG6485715.1"/>
    </source>
</evidence>
<dbReference type="Gene3D" id="2.70.98.10">
    <property type="match status" value="1"/>
</dbReference>
<feature type="signal peptide" evidence="1">
    <location>
        <begin position="1"/>
        <end position="17"/>
    </location>
</feature>
<dbReference type="Pfam" id="PF14508">
    <property type="entry name" value="GH97_N"/>
    <property type="match status" value="1"/>
</dbReference>
<dbReference type="InterPro" id="IPR019563">
    <property type="entry name" value="GH97_catalytic"/>
</dbReference>
<accession>A0ABW7H733</accession>
<dbReference type="SUPFAM" id="SSF51445">
    <property type="entry name" value="(Trans)glycosidases"/>
    <property type="match status" value="1"/>
</dbReference>
<evidence type="ECO:0000259" key="2">
    <source>
        <dbReference type="Pfam" id="PF10566"/>
    </source>
</evidence>
<dbReference type="Pfam" id="PF14509">
    <property type="entry name" value="GH97_C"/>
    <property type="match status" value="1"/>
</dbReference>
<dbReference type="EMBL" id="JBIGIC010000001">
    <property type="protein sequence ID" value="MFG6485715.1"/>
    <property type="molecule type" value="Genomic_DNA"/>
</dbReference>
<keyword evidence="6" id="KW-1185">Reference proteome</keyword>